<comment type="caution">
    <text evidence="1">The sequence shown here is derived from an EMBL/GenBank/DDBJ whole genome shotgun (WGS) entry which is preliminary data.</text>
</comment>
<sequence length="113" mass="12882">MKLTRDFKETVNERVKKDPEFARALFNEAINLFLNGETETAKLILKELVNSTVGFEELAMSTSKPSKSLHRMLSTKGNPTMNNLIAILNVFRKRLNVDITVQVAEKKEKTNDK</sequence>
<dbReference type="RefSeq" id="WP_106455406.1">
    <property type="nucleotide sequence ID" value="NZ_PXOH01000002.1"/>
</dbReference>
<keyword evidence="2" id="KW-1185">Reference proteome</keyword>
<dbReference type="AlphaFoldDB" id="A0A2T1M2R7"/>
<protein>
    <submittedName>
        <fullName evidence="1">Transcriptional regulator</fullName>
    </submittedName>
</protein>
<reference evidence="1 2" key="2">
    <citation type="submission" date="2018-03" db="EMBL/GenBank/DDBJ databases">
        <authorList>
            <person name="Keele B.F."/>
        </authorList>
    </citation>
    <scope>NUCLEOTIDE SEQUENCE [LARGE SCALE GENOMIC DNA]</scope>
    <source>
        <strain evidence="1 2">CCALA 016</strain>
    </source>
</reference>
<evidence type="ECO:0000313" key="1">
    <source>
        <dbReference type="EMBL" id="PSF39041.1"/>
    </source>
</evidence>
<dbReference type="EMBL" id="PXOH01000002">
    <property type="protein sequence ID" value="PSF39041.1"/>
    <property type="molecule type" value="Genomic_DNA"/>
</dbReference>
<dbReference type="Proteomes" id="UP000239001">
    <property type="component" value="Unassembled WGS sequence"/>
</dbReference>
<accession>A0A2T1M2R7</accession>
<organism evidence="1 2">
    <name type="scientific">Aphanothece hegewaldii CCALA 016</name>
    <dbReference type="NCBI Taxonomy" id="2107694"/>
    <lineage>
        <taxon>Bacteria</taxon>
        <taxon>Bacillati</taxon>
        <taxon>Cyanobacteriota</taxon>
        <taxon>Cyanophyceae</taxon>
        <taxon>Oscillatoriophycideae</taxon>
        <taxon>Chroococcales</taxon>
        <taxon>Aphanothecaceae</taxon>
        <taxon>Aphanothece</taxon>
    </lineage>
</organism>
<gene>
    <name evidence="1" type="ORF">C7H19_03025</name>
</gene>
<dbReference type="OrthoDB" id="9794662at2"/>
<proteinExistence type="predicted"/>
<name>A0A2T1M2R7_9CHRO</name>
<evidence type="ECO:0000313" key="2">
    <source>
        <dbReference type="Proteomes" id="UP000239001"/>
    </source>
</evidence>
<reference evidence="1 2" key="1">
    <citation type="submission" date="2018-03" db="EMBL/GenBank/DDBJ databases">
        <title>The ancient ancestry and fast evolution of plastids.</title>
        <authorList>
            <person name="Moore K.R."/>
            <person name="Magnabosco C."/>
            <person name="Momper L."/>
            <person name="Gold D.A."/>
            <person name="Bosak T."/>
            <person name="Fournier G.P."/>
        </authorList>
    </citation>
    <scope>NUCLEOTIDE SEQUENCE [LARGE SCALE GENOMIC DNA]</scope>
    <source>
        <strain evidence="1 2">CCALA 016</strain>
    </source>
</reference>